<dbReference type="AlphaFoldDB" id="A0A2Z7B971"/>
<feature type="domain" description="Myb-like" evidence="9">
    <location>
        <begin position="61"/>
        <end position="119"/>
    </location>
</feature>
<dbReference type="PANTHER" id="PTHR21654">
    <property type="entry name" value="FI21293P1"/>
    <property type="match status" value="1"/>
</dbReference>
<evidence type="ECO:0000256" key="4">
    <source>
        <dbReference type="ARBA" id="ARBA00023125"/>
    </source>
</evidence>
<evidence type="ECO:0000256" key="2">
    <source>
        <dbReference type="ARBA" id="ARBA00022737"/>
    </source>
</evidence>
<evidence type="ECO:0000256" key="1">
    <source>
        <dbReference type="ARBA" id="ARBA00004123"/>
    </source>
</evidence>
<organism evidence="10 11">
    <name type="scientific">Dorcoceras hygrometricum</name>
    <dbReference type="NCBI Taxonomy" id="472368"/>
    <lineage>
        <taxon>Eukaryota</taxon>
        <taxon>Viridiplantae</taxon>
        <taxon>Streptophyta</taxon>
        <taxon>Embryophyta</taxon>
        <taxon>Tracheophyta</taxon>
        <taxon>Spermatophyta</taxon>
        <taxon>Magnoliopsida</taxon>
        <taxon>eudicotyledons</taxon>
        <taxon>Gunneridae</taxon>
        <taxon>Pentapetalae</taxon>
        <taxon>asterids</taxon>
        <taxon>lamiids</taxon>
        <taxon>Lamiales</taxon>
        <taxon>Gesneriaceae</taxon>
        <taxon>Didymocarpoideae</taxon>
        <taxon>Trichosporeae</taxon>
        <taxon>Loxocarpinae</taxon>
        <taxon>Dorcoceras</taxon>
    </lineage>
</organism>
<keyword evidence="3" id="KW-0805">Transcription regulation</keyword>
<protein>
    <submittedName>
        <fullName evidence="10">Trihelix transcription factor PTL</fullName>
    </submittedName>
</protein>
<dbReference type="CDD" id="cd12203">
    <property type="entry name" value="GT1"/>
    <property type="match status" value="2"/>
</dbReference>
<dbReference type="EMBL" id="KV010132">
    <property type="protein sequence ID" value="KZV28446.1"/>
    <property type="molecule type" value="Genomic_DNA"/>
</dbReference>
<comment type="subcellular location">
    <subcellularLocation>
        <location evidence="1">Nucleus</location>
    </subcellularLocation>
</comment>
<reference evidence="10 11" key="1">
    <citation type="journal article" date="2015" name="Proc. Natl. Acad. Sci. U.S.A.">
        <title>The resurrection genome of Boea hygrometrica: A blueprint for survival of dehydration.</title>
        <authorList>
            <person name="Xiao L."/>
            <person name="Yang G."/>
            <person name="Zhang L."/>
            <person name="Yang X."/>
            <person name="Zhao S."/>
            <person name="Ji Z."/>
            <person name="Zhou Q."/>
            <person name="Hu M."/>
            <person name="Wang Y."/>
            <person name="Chen M."/>
            <person name="Xu Y."/>
            <person name="Jin H."/>
            <person name="Xiao X."/>
            <person name="Hu G."/>
            <person name="Bao F."/>
            <person name="Hu Y."/>
            <person name="Wan P."/>
            <person name="Li L."/>
            <person name="Deng X."/>
            <person name="Kuang T."/>
            <person name="Xiang C."/>
            <person name="Zhu J.K."/>
            <person name="Oliver M.J."/>
            <person name="He Y."/>
        </authorList>
    </citation>
    <scope>NUCLEOTIDE SEQUENCE [LARGE SCALE GENOMIC DNA]</scope>
    <source>
        <strain evidence="11">cv. XS01</strain>
    </source>
</reference>
<dbReference type="PROSITE" id="PS50090">
    <property type="entry name" value="MYB_LIKE"/>
    <property type="match status" value="2"/>
</dbReference>
<feature type="coiled-coil region" evidence="7">
    <location>
        <begin position="253"/>
        <end position="289"/>
    </location>
</feature>
<keyword evidence="2" id="KW-0677">Repeat</keyword>
<evidence type="ECO:0000259" key="9">
    <source>
        <dbReference type="PROSITE" id="PS50090"/>
    </source>
</evidence>
<dbReference type="OrthoDB" id="1919525at2759"/>
<dbReference type="FunFam" id="1.10.10.60:FF:000342">
    <property type="entry name" value="trihelix transcription factor PTL-like"/>
    <property type="match status" value="1"/>
</dbReference>
<dbReference type="Proteomes" id="UP000250235">
    <property type="component" value="Unassembled WGS sequence"/>
</dbReference>
<dbReference type="PANTHER" id="PTHR21654:SF60">
    <property type="entry name" value="TRIHELIX TRANSCRIPTION FACTOR PTL"/>
    <property type="match status" value="1"/>
</dbReference>
<keyword evidence="5" id="KW-0804">Transcription</keyword>
<gene>
    <name evidence="10" type="ORF">F511_03249</name>
</gene>
<sequence length="502" mass="57363">MFVVPRGLHREFCSDSTNSAGVDMAHNSAAVAATTLSGGFSVFEMESAGGQSGGGDSGTVRWPRQETLTLLDIRSRLDSMFKEANQKGPLWDEVSRIMYEEHGYQRSGKKCREKFENLYKYYKKTKEGKAGRQDGKHYRFYRQLEALCGETTNLSSTSETHFNGGSFQYSCKNKNTFVADNQVSYPGLKLSDTTLGLSNSSDPDTSLSDDTDTNLGINDDDNLDKQKMKKRKGRRSWKAKIRDFIDSQMKKLMDKQESLMEKMMRNIEHKEHERMIREEEWRKQDAERIEREHKFWASERAWMEARDNTLMDALQKLTANELRAASVREDFVAPEIRSLSENQNDDGSETMTNSSKGDVWPEPEIRRLIQLRTGNEAKFQHSGISEEVLWDEVSHKMAWFGHERSGLMCKEKWDSLNNYVPQCNKKRKEDSKGCSYDHLNNASVCNRGGRCSETKEQGINYHGPRIHNPDNASPYCNGNGGDTGSDVCFRYFMGDGLGRIMD</sequence>
<dbReference type="InterPro" id="IPR044822">
    <property type="entry name" value="Myb_DNA-bind_4"/>
</dbReference>
<evidence type="ECO:0000256" key="3">
    <source>
        <dbReference type="ARBA" id="ARBA00023015"/>
    </source>
</evidence>
<feature type="region of interest" description="Disordered" evidence="8">
    <location>
        <begin position="196"/>
        <end position="235"/>
    </location>
</feature>
<name>A0A2Z7B971_9LAMI</name>
<feature type="compositionally biased region" description="Low complexity" evidence="8">
    <location>
        <begin position="197"/>
        <end position="206"/>
    </location>
</feature>
<evidence type="ECO:0000256" key="8">
    <source>
        <dbReference type="SAM" id="MobiDB-lite"/>
    </source>
</evidence>
<evidence type="ECO:0000256" key="7">
    <source>
        <dbReference type="SAM" id="Coils"/>
    </source>
</evidence>
<dbReference type="InterPro" id="IPR001005">
    <property type="entry name" value="SANT/Myb"/>
</dbReference>
<dbReference type="SMART" id="SM00717">
    <property type="entry name" value="SANT"/>
    <property type="match status" value="2"/>
</dbReference>
<feature type="domain" description="Myb-like" evidence="9">
    <location>
        <begin position="360"/>
        <end position="417"/>
    </location>
</feature>
<keyword evidence="6" id="KW-0539">Nucleus</keyword>
<proteinExistence type="predicted"/>
<accession>A0A2Z7B971</accession>
<keyword evidence="7" id="KW-0175">Coiled coil</keyword>
<feature type="region of interest" description="Disordered" evidence="8">
    <location>
        <begin position="337"/>
        <end position="359"/>
    </location>
</feature>
<feature type="compositionally biased region" description="Acidic residues" evidence="8">
    <location>
        <begin position="207"/>
        <end position="222"/>
    </location>
</feature>
<dbReference type="GO" id="GO:0006355">
    <property type="term" value="P:regulation of DNA-templated transcription"/>
    <property type="evidence" value="ECO:0007669"/>
    <property type="project" value="UniProtKB-ARBA"/>
</dbReference>
<dbReference type="Pfam" id="PF13837">
    <property type="entry name" value="Myb_DNA-bind_4"/>
    <property type="match status" value="2"/>
</dbReference>
<keyword evidence="11" id="KW-1185">Reference proteome</keyword>
<dbReference type="GO" id="GO:0005634">
    <property type="term" value="C:nucleus"/>
    <property type="evidence" value="ECO:0007669"/>
    <property type="project" value="UniProtKB-SubCell"/>
</dbReference>
<evidence type="ECO:0000313" key="10">
    <source>
        <dbReference type="EMBL" id="KZV28446.1"/>
    </source>
</evidence>
<dbReference type="Gene3D" id="1.10.10.60">
    <property type="entry name" value="Homeodomain-like"/>
    <property type="match status" value="2"/>
</dbReference>
<keyword evidence="4" id="KW-0238">DNA-binding</keyword>
<dbReference type="GO" id="GO:0003677">
    <property type="term" value="F:DNA binding"/>
    <property type="evidence" value="ECO:0007669"/>
    <property type="project" value="UniProtKB-KW"/>
</dbReference>
<evidence type="ECO:0000256" key="6">
    <source>
        <dbReference type="ARBA" id="ARBA00023242"/>
    </source>
</evidence>
<dbReference type="FunFam" id="1.10.10.60:FF:000061">
    <property type="entry name" value="Trihelix transcription factor GT-2"/>
    <property type="match status" value="1"/>
</dbReference>
<evidence type="ECO:0000256" key="5">
    <source>
        <dbReference type="ARBA" id="ARBA00023163"/>
    </source>
</evidence>
<evidence type="ECO:0000313" key="11">
    <source>
        <dbReference type="Proteomes" id="UP000250235"/>
    </source>
</evidence>